<dbReference type="OrthoDB" id="1348893at2"/>
<sequence length="184" mass="21228">MKWLVFLITVSISSAQNKDAEMNILKLELTQYPDLVNQSLSLADTIVIRPETANFNDNIAALKTWCLKTGELTQEQANEIFGEIPEKSYPKPNCPSIWSKDIFKGQKVILFDKNIHTTYTTQRNKETKKVVGINILSLTCPWIKNDGKYALIETFSEHYGGILSIYKEMDGKWHLIKRFQLYYT</sequence>
<dbReference type="Proteomes" id="UP000037755">
    <property type="component" value="Unassembled WGS sequence"/>
</dbReference>
<dbReference type="STRING" id="1202724.AM493_10755"/>
<dbReference type="AlphaFoldDB" id="A0A0M9VIC6"/>
<proteinExistence type="predicted"/>
<evidence type="ECO:0000313" key="2">
    <source>
        <dbReference type="Proteomes" id="UP000037755"/>
    </source>
</evidence>
<organism evidence="1 2">
    <name type="scientific">Flavobacterium akiainvivens</name>
    <dbReference type="NCBI Taxonomy" id="1202724"/>
    <lineage>
        <taxon>Bacteria</taxon>
        <taxon>Pseudomonadati</taxon>
        <taxon>Bacteroidota</taxon>
        <taxon>Flavobacteriia</taxon>
        <taxon>Flavobacteriales</taxon>
        <taxon>Flavobacteriaceae</taxon>
        <taxon>Flavobacterium</taxon>
    </lineage>
</organism>
<keyword evidence="2" id="KW-1185">Reference proteome</keyword>
<comment type="caution">
    <text evidence="1">The sequence shown here is derived from an EMBL/GenBank/DDBJ whole genome shotgun (WGS) entry which is preliminary data.</text>
</comment>
<gene>
    <name evidence="1" type="ORF">AM493_10755</name>
</gene>
<dbReference type="EMBL" id="LIYD01000005">
    <property type="protein sequence ID" value="KOS06462.1"/>
    <property type="molecule type" value="Genomic_DNA"/>
</dbReference>
<protein>
    <submittedName>
        <fullName evidence="1">Uncharacterized protein</fullName>
    </submittedName>
</protein>
<name>A0A0M9VIC6_9FLAO</name>
<dbReference type="PATRIC" id="fig|1202724.3.peg.2231"/>
<accession>A0A0M9VIC6</accession>
<evidence type="ECO:0000313" key="1">
    <source>
        <dbReference type="EMBL" id="KOS06462.1"/>
    </source>
</evidence>
<dbReference type="RefSeq" id="WP_054407995.1">
    <property type="nucleotide sequence ID" value="NZ_FOYA01000001.1"/>
</dbReference>
<reference evidence="1 2" key="1">
    <citation type="submission" date="2015-08" db="EMBL/GenBank/DDBJ databases">
        <title>Whole genome sequence of Flavobacterium akiainvivens IK-1T, from decaying Wikstroemia oahuensis, an endemic Hawaiian shrub.</title>
        <authorList>
            <person name="Wan X."/>
            <person name="Hou S."/>
            <person name="Saito J."/>
            <person name="Donachie S."/>
        </authorList>
    </citation>
    <scope>NUCLEOTIDE SEQUENCE [LARGE SCALE GENOMIC DNA]</scope>
    <source>
        <strain evidence="1 2">IK-1</strain>
    </source>
</reference>